<accession>A0ACC1SD59</accession>
<organism evidence="1 2">
    <name type="scientific">Fusarium decemcellulare</name>
    <dbReference type="NCBI Taxonomy" id="57161"/>
    <lineage>
        <taxon>Eukaryota</taxon>
        <taxon>Fungi</taxon>
        <taxon>Dikarya</taxon>
        <taxon>Ascomycota</taxon>
        <taxon>Pezizomycotina</taxon>
        <taxon>Sordariomycetes</taxon>
        <taxon>Hypocreomycetidae</taxon>
        <taxon>Hypocreales</taxon>
        <taxon>Nectriaceae</taxon>
        <taxon>Fusarium</taxon>
        <taxon>Fusarium decemcellulare species complex</taxon>
    </lineage>
</organism>
<comment type="caution">
    <text evidence="1">The sequence shown here is derived from an EMBL/GenBank/DDBJ whole genome shotgun (WGS) entry which is preliminary data.</text>
</comment>
<gene>
    <name evidence="1" type="ORF">NM208_g6425</name>
</gene>
<sequence length="390" mass="43557">MLSFVAAYLFSGLWLPFVLATNTVYCQHDLEPNTSDITNTTYVNLVRSVKIPSGTRYRYVFSPPFYSDKPYLLFLHGFPETSYEWHYQITYFTEQGYGVIAPDLLGYGGTDNPSGLQAFNFKNMVDELGQLLDCEGIDTVIGISHDFGSPLLSRFILYEPSRLAAVAFLGNGYVAPQLQLDAPAIDAVNEATLARFGYQQYGYWLFNNEDEAGALVDQHLESFYSLMTTRNSSSWVEHFMPVGAIREWLVQDKTASDVFSSRVNMEQWKLIMRAQGGLDGPLKWYKAMMRGINNLDSTDLNSSGAIPQPLLLVLADRDPIAIPSLQLNSTVPYASNLRARSVNAGHFIQVEAPDEINKHLDLFIRDVMKIPASDSDSIAVCYEGCQPAGI</sequence>
<evidence type="ECO:0000313" key="2">
    <source>
        <dbReference type="Proteomes" id="UP001148629"/>
    </source>
</evidence>
<proteinExistence type="predicted"/>
<dbReference type="EMBL" id="JANRMS010000595">
    <property type="protein sequence ID" value="KAJ3537180.1"/>
    <property type="molecule type" value="Genomic_DNA"/>
</dbReference>
<dbReference type="Proteomes" id="UP001148629">
    <property type="component" value="Unassembled WGS sequence"/>
</dbReference>
<evidence type="ECO:0000313" key="1">
    <source>
        <dbReference type="EMBL" id="KAJ3537180.1"/>
    </source>
</evidence>
<keyword evidence="2" id="KW-1185">Reference proteome</keyword>
<reference evidence="1" key="1">
    <citation type="submission" date="2022-08" db="EMBL/GenBank/DDBJ databases">
        <title>Genome Sequence of Fusarium decemcellulare.</title>
        <authorList>
            <person name="Buettner E."/>
        </authorList>
    </citation>
    <scope>NUCLEOTIDE SEQUENCE</scope>
    <source>
        <strain evidence="1">Babe19</strain>
    </source>
</reference>
<protein>
    <submittedName>
        <fullName evidence="1">Uncharacterized protein</fullName>
    </submittedName>
</protein>
<name>A0ACC1SD59_9HYPO</name>